<accession>A0AAW0F649</accession>
<name>A0AAW0F649_9TRYP</name>
<proteinExistence type="predicted"/>
<evidence type="ECO:0000313" key="7">
    <source>
        <dbReference type="EMBL" id="KAK7200622.1"/>
    </source>
</evidence>
<evidence type="ECO:0000256" key="4">
    <source>
        <dbReference type="ARBA" id="ARBA00023136"/>
    </source>
</evidence>
<dbReference type="InterPro" id="IPR018108">
    <property type="entry name" value="MCP_transmembrane"/>
</dbReference>
<evidence type="ECO:0000256" key="6">
    <source>
        <dbReference type="SAM" id="MobiDB-lite"/>
    </source>
</evidence>
<evidence type="ECO:0000313" key="8">
    <source>
        <dbReference type="Proteomes" id="UP001430356"/>
    </source>
</evidence>
<evidence type="ECO:0000256" key="5">
    <source>
        <dbReference type="PROSITE-ProRule" id="PRU00282"/>
    </source>
</evidence>
<organism evidence="7 8">
    <name type="scientific">Novymonas esmeraldas</name>
    <dbReference type="NCBI Taxonomy" id="1808958"/>
    <lineage>
        <taxon>Eukaryota</taxon>
        <taxon>Discoba</taxon>
        <taxon>Euglenozoa</taxon>
        <taxon>Kinetoplastea</taxon>
        <taxon>Metakinetoplastina</taxon>
        <taxon>Trypanosomatida</taxon>
        <taxon>Trypanosomatidae</taxon>
        <taxon>Novymonas</taxon>
    </lineage>
</organism>
<comment type="subcellular location">
    <subcellularLocation>
        <location evidence="1">Membrane</location>
        <topology evidence="1">Multi-pass membrane protein</topology>
    </subcellularLocation>
</comment>
<sequence>MVLDGSGGYRSTFAPRTNTRYETPVPHRRGYTEVQLTTWQHGAVVAGCSTACAWATPPLLKLERFYFLSDVPGESSRIYMSDKRAQFFRVLFHTRWWHGRSVVWLAGEYGLLLSTFITLRSLLESSTAATAQWSNRLRGFVSGALTGAVYAAMRHPYDVLRATAEAPGGPRRFRGPADVVVTALRERPRLLLGVYRGLRVALSGRMCQFGLQFGLYNWLRYDGVYRNAAVLFLYCHLATFAGMAAQYPLQSLRQQLHAINATVRGRPLTHRSLFLSLRRRHGITKLYDGFFRGKPLLNAVPMALLMTAYDMSARRLTELLHPDAVAAPTHTQSLTSIAPPSHVLHPPPYEFEHQSR</sequence>
<dbReference type="EMBL" id="JAECZO010000007">
    <property type="protein sequence ID" value="KAK7200622.1"/>
    <property type="molecule type" value="Genomic_DNA"/>
</dbReference>
<dbReference type="PROSITE" id="PS50920">
    <property type="entry name" value="SOLCAR"/>
    <property type="match status" value="1"/>
</dbReference>
<keyword evidence="3" id="KW-0677">Repeat</keyword>
<keyword evidence="8" id="KW-1185">Reference proteome</keyword>
<dbReference type="GO" id="GO:0016020">
    <property type="term" value="C:membrane"/>
    <property type="evidence" value="ECO:0007669"/>
    <property type="project" value="UniProtKB-SubCell"/>
</dbReference>
<feature type="repeat" description="Solcar" evidence="5">
    <location>
        <begin position="134"/>
        <end position="222"/>
    </location>
</feature>
<dbReference type="PANTHER" id="PTHR24089">
    <property type="entry name" value="SOLUTE CARRIER FAMILY 25"/>
    <property type="match status" value="1"/>
</dbReference>
<keyword evidence="2 5" id="KW-0812">Transmembrane</keyword>
<protein>
    <submittedName>
        <fullName evidence="7">Mitochondrial carrier protein</fullName>
    </submittedName>
</protein>
<reference evidence="7 8" key="1">
    <citation type="journal article" date="2021" name="MBio">
        <title>A New Model Trypanosomatid, Novymonas esmeraldas: Genomic Perception of Its 'Candidatus Pandoraea novymonadis' Endosymbiont.</title>
        <authorList>
            <person name="Zakharova A."/>
            <person name="Saura A."/>
            <person name="Butenko A."/>
            <person name="Podesvova L."/>
            <person name="Warmusova S."/>
            <person name="Kostygov A.Y."/>
            <person name="Nenarokova A."/>
            <person name="Lukes J."/>
            <person name="Opperdoes F.R."/>
            <person name="Yurchenko V."/>
        </authorList>
    </citation>
    <scope>NUCLEOTIDE SEQUENCE [LARGE SCALE GENOMIC DNA]</scope>
    <source>
        <strain evidence="7 8">E262AT.01</strain>
    </source>
</reference>
<evidence type="ECO:0000256" key="1">
    <source>
        <dbReference type="ARBA" id="ARBA00004141"/>
    </source>
</evidence>
<comment type="caution">
    <text evidence="7">The sequence shown here is derived from an EMBL/GenBank/DDBJ whole genome shotgun (WGS) entry which is preliminary data.</text>
</comment>
<gene>
    <name evidence="7" type="ORF">NESM_000118400</name>
</gene>
<feature type="region of interest" description="Disordered" evidence="6">
    <location>
        <begin position="335"/>
        <end position="356"/>
    </location>
</feature>
<dbReference type="Gene3D" id="1.50.40.10">
    <property type="entry name" value="Mitochondrial carrier domain"/>
    <property type="match status" value="1"/>
</dbReference>
<dbReference type="Proteomes" id="UP001430356">
    <property type="component" value="Unassembled WGS sequence"/>
</dbReference>
<keyword evidence="4 5" id="KW-0472">Membrane</keyword>
<evidence type="ECO:0000256" key="2">
    <source>
        <dbReference type="ARBA" id="ARBA00022692"/>
    </source>
</evidence>
<evidence type="ECO:0000256" key="3">
    <source>
        <dbReference type="ARBA" id="ARBA00022737"/>
    </source>
</evidence>
<dbReference type="InterPro" id="IPR023395">
    <property type="entry name" value="MCP_dom_sf"/>
</dbReference>
<dbReference type="AlphaFoldDB" id="A0AAW0F649"/>
<dbReference type="SUPFAM" id="SSF103506">
    <property type="entry name" value="Mitochondrial carrier"/>
    <property type="match status" value="1"/>
</dbReference>